<dbReference type="RefSeq" id="XP_013758433.1">
    <property type="nucleotide sequence ID" value="XM_013902979.1"/>
</dbReference>
<feature type="region of interest" description="Disordered" evidence="1">
    <location>
        <begin position="155"/>
        <end position="197"/>
    </location>
</feature>
<evidence type="ECO:0000313" key="3">
    <source>
        <dbReference type="Proteomes" id="UP000054408"/>
    </source>
</evidence>
<evidence type="ECO:0000313" key="2">
    <source>
        <dbReference type="EMBL" id="KNC49022.1"/>
    </source>
</evidence>
<dbReference type="SUPFAM" id="SSF49785">
    <property type="entry name" value="Galactose-binding domain-like"/>
    <property type="match status" value="1"/>
</dbReference>
<dbReference type="Gene3D" id="2.60.120.260">
    <property type="entry name" value="Galactose-binding domain-like"/>
    <property type="match status" value="1"/>
</dbReference>
<protein>
    <submittedName>
        <fullName evidence="2">TR4 orphan receptor associated protein TRA16</fullName>
    </submittedName>
</protein>
<dbReference type="InterPro" id="IPR008979">
    <property type="entry name" value="Galactose-bd-like_sf"/>
</dbReference>
<keyword evidence="2" id="KW-0675">Receptor</keyword>
<dbReference type="GeneID" id="25564294"/>
<organism evidence="2 3">
    <name type="scientific">Thecamonas trahens ATCC 50062</name>
    <dbReference type="NCBI Taxonomy" id="461836"/>
    <lineage>
        <taxon>Eukaryota</taxon>
        <taxon>Apusozoa</taxon>
        <taxon>Apusomonadida</taxon>
        <taxon>Apusomonadidae</taxon>
        <taxon>Thecamonas</taxon>
    </lineage>
</organism>
<sequence>MDDSLLLGENEAAASTWVSLRASSTLERNVVAYGVEKAVDGAPDSCWNSGPGSPQWIEASLMGDGGKLALSRIELVFQGGFVGRDVTVVVDGHAVENAQIVLSDSNDSQIISLPSPLPIAAHSLRIVFAGSSDFYGRITLYSLMVYGAVVSPPSSLSLDSPACSGASQAARPSPSPHVDSASDSDSDSSEFSGDVAS</sequence>
<dbReference type="Proteomes" id="UP000054408">
    <property type="component" value="Unassembled WGS sequence"/>
</dbReference>
<accession>A0A0L0D9H6</accession>
<dbReference type="STRING" id="461836.A0A0L0D9H6"/>
<dbReference type="OrthoDB" id="10052260at2759"/>
<evidence type="ECO:0000256" key="1">
    <source>
        <dbReference type="SAM" id="MobiDB-lite"/>
    </source>
</evidence>
<dbReference type="EMBL" id="GL349452">
    <property type="protein sequence ID" value="KNC49022.1"/>
    <property type="molecule type" value="Genomic_DNA"/>
</dbReference>
<name>A0A0L0D9H6_THETB</name>
<proteinExistence type="predicted"/>
<reference evidence="2 3" key="1">
    <citation type="submission" date="2010-05" db="EMBL/GenBank/DDBJ databases">
        <title>The Genome Sequence of Thecamonas trahens ATCC 50062.</title>
        <authorList>
            <consortium name="The Broad Institute Genome Sequencing Platform"/>
            <person name="Russ C."/>
            <person name="Cuomo C."/>
            <person name="Shea T."/>
            <person name="Young S.K."/>
            <person name="Zeng Q."/>
            <person name="Koehrsen M."/>
            <person name="Haas B."/>
            <person name="Borodovsky M."/>
            <person name="Guigo R."/>
            <person name="Alvarado L."/>
            <person name="Berlin A."/>
            <person name="Bochicchio J."/>
            <person name="Borenstein D."/>
            <person name="Chapman S."/>
            <person name="Chen Z."/>
            <person name="Freedman E."/>
            <person name="Gellesch M."/>
            <person name="Goldberg J."/>
            <person name="Griggs A."/>
            <person name="Gujja S."/>
            <person name="Heilman E."/>
            <person name="Heiman D."/>
            <person name="Hepburn T."/>
            <person name="Howarth C."/>
            <person name="Jen D."/>
            <person name="Larson L."/>
            <person name="Mehta T."/>
            <person name="Park D."/>
            <person name="Pearson M."/>
            <person name="Roberts A."/>
            <person name="Saif S."/>
            <person name="Shenoy N."/>
            <person name="Sisk P."/>
            <person name="Stolte C."/>
            <person name="Sykes S."/>
            <person name="Thomson T."/>
            <person name="Walk T."/>
            <person name="White J."/>
            <person name="Yandava C."/>
            <person name="Burger G."/>
            <person name="Gray M.W."/>
            <person name="Holland P.W.H."/>
            <person name="King N."/>
            <person name="Lang F.B.F."/>
            <person name="Roger A.J."/>
            <person name="Ruiz-Trillo I."/>
            <person name="Lander E."/>
            <person name="Nusbaum C."/>
        </authorList>
    </citation>
    <scope>NUCLEOTIDE SEQUENCE [LARGE SCALE GENOMIC DNA]</scope>
    <source>
        <strain evidence="2 3">ATCC 50062</strain>
    </source>
</reference>
<dbReference type="AlphaFoldDB" id="A0A0L0D9H6"/>
<gene>
    <name evidence="2" type="ORF">AMSG_04765</name>
</gene>
<keyword evidence="3" id="KW-1185">Reference proteome</keyword>